<dbReference type="PANTHER" id="PTHR18870:SF9">
    <property type="entry name" value="PROTEIN TAG-278-RELATED"/>
    <property type="match status" value="1"/>
</dbReference>
<feature type="coiled-coil region" evidence="2">
    <location>
        <begin position="649"/>
        <end position="690"/>
    </location>
</feature>
<feature type="coiled-coil region" evidence="2">
    <location>
        <begin position="250"/>
        <end position="316"/>
    </location>
</feature>
<evidence type="ECO:0000256" key="1">
    <source>
        <dbReference type="ARBA" id="ARBA00023054"/>
    </source>
</evidence>
<protein>
    <submittedName>
        <fullName evidence="3">Uncharacterized protein</fullName>
    </submittedName>
</protein>
<keyword evidence="1 2" id="KW-0175">Coiled coil</keyword>
<dbReference type="Proteomes" id="UP001470230">
    <property type="component" value="Unassembled WGS sequence"/>
</dbReference>
<feature type="coiled-coil region" evidence="2">
    <location>
        <begin position="120"/>
        <end position="169"/>
    </location>
</feature>
<keyword evidence="4" id="KW-1185">Reference proteome</keyword>
<dbReference type="EMBL" id="JAPFFF010000009">
    <property type="protein sequence ID" value="KAK8882236.1"/>
    <property type="molecule type" value="Genomic_DNA"/>
</dbReference>
<evidence type="ECO:0000313" key="4">
    <source>
        <dbReference type="Proteomes" id="UP001470230"/>
    </source>
</evidence>
<feature type="coiled-coil region" evidence="2">
    <location>
        <begin position="350"/>
        <end position="435"/>
    </location>
</feature>
<comment type="caution">
    <text evidence="3">The sequence shown here is derived from an EMBL/GenBank/DDBJ whole genome shotgun (WGS) entry which is preliminary data.</text>
</comment>
<accession>A0ABR2JTM4</accession>
<reference evidence="3 4" key="1">
    <citation type="submission" date="2024-04" db="EMBL/GenBank/DDBJ databases">
        <title>Tritrichomonas musculus Genome.</title>
        <authorList>
            <person name="Alves-Ferreira E."/>
            <person name="Grigg M."/>
            <person name="Lorenzi H."/>
            <person name="Galac M."/>
        </authorList>
    </citation>
    <scope>NUCLEOTIDE SEQUENCE [LARGE SCALE GENOMIC DNA]</scope>
    <source>
        <strain evidence="3 4">EAF2021</strain>
    </source>
</reference>
<gene>
    <name evidence="3" type="ORF">M9Y10_044877</name>
</gene>
<name>A0ABR2JTM4_9EUKA</name>
<proteinExistence type="predicted"/>
<feature type="coiled-coil region" evidence="2">
    <location>
        <begin position="785"/>
        <end position="888"/>
    </location>
</feature>
<feature type="coiled-coil region" evidence="2">
    <location>
        <begin position="551"/>
        <end position="614"/>
    </location>
</feature>
<evidence type="ECO:0000256" key="2">
    <source>
        <dbReference type="SAM" id="Coils"/>
    </source>
</evidence>
<organism evidence="3 4">
    <name type="scientific">Tritrichomonas musculus</name>
    <dbReference type="NCBI Taxonomy" id="1915356"/>
    <lineage>
        <taxon>Eukaryota</taxon>
        <taxon>Metamonada</taxon>
        <taxon>Parabasalia</taxon>
        <taxon>Tritrichomonadida</taxon>
        <taxon>Tritrichomonadidae</taxon>
        <taxon>Tritrichomonas</taxon>
    </lineage>
</organism>
<evidence type="ECO:0000313" key="3">
    <source>
        <dbReference type="EMBL" id="KAK8882236.1"/>
    </source>
</evidence>
<dbReference type="PANTHER" id="PTHR18870">
    <property type="entry name" value="PROTEIN TAG-278-RELATED"/>
    <property type="match status" value="1"/>
</dbReference>
<sequence length="988" mass="116457">MLDEDSTRFLVCKKIAQLVKLINHLSTQVADKKHEIDFTTSEFDRNLNSLLKTQKNNFDNANMLIKQIEEDSGNSYKIKYQNDYEQIYSDYEKTLINCQSDLTEATVSITRNLSKITSYINSLDNELETQLKQLDESISQTKKQYSDQIKNLNQLYKDEVDTLDDESKEKLNLLQEQTSRKLDTLDKDFNRSLEDLKAKFGQTSSLSRLQIEKDDFIQTKQNDHKSLKKFINDTKEEITFLISTTKAVLKEQLLQKNKISESLKEMIENQKNELNKVQSSYDNNLKMIEEESQKTKEEHMNKQQKMDQELEDLQKSFLNLTKSDLEEIQEQHLLIQLSSRKSTESINTTLSDINKQIEDKEESLNQKQKENDQLFNQLNANTQNLLNEIQEKSEELSKLKEIHQKELLVLSKSQKSAINDLNSLFQKEIEQLKEKYIGKTEKNEFIKQVEENRNLYNSLCFEKAELLNNDKNFDDDEEISELKEKNENELKKLESELESELENINNEEKNLIDACSESHRNELFQINKDIAEKYDEHLQSIRDNFAKRDFREEDEKINSKYESELHELEKQYKKLEKSEIIIKPTEKVEDKEEIDSLIKEKNDKNEKIEKEKKLIIDGFLQQQKIEEGEYFRKMAEINYNSTLSQKIKSDQFEKAKEQYNERIQKLNNQIKEKETELKSLQNSILFIEKVTSDFDDDEKKLRDSLAELRATSDIKISKAIHIAELKKGEVIKKMENFQAKFKKIATMAKQHIDQSSIVLKDATEKTQEESKNLQQRVAHAISRLVKHFTKEKDKLNKKFNQKSEELKKSIEELKNETNQFVNDSLKKEEESRTVYEKDIQSNETDSNQKLELLRKENNKKTQELEDQYNQILNQINQFKLDIENHKSREEELAIIERLELQLTIKEKHIHDITDDISDCKKNIVKQEDVYNSHFGIQPSIAVFRPTTAVIPIPINLRLKQQQRPASAAVKMRPVTSFLKNKSKKNDIR</sequence>
<feature type="coiled-coil region" evidence="2">
    <location>
        <begin position="476"/>
        <end position="517"/>
    </location>
</feature>